<gene>
    <name evidence="1" type="ORF">A2831_01020</name>
</gene>
<proteinExistence type="predicted"/>
<sequence length="84" mass="9073">MPSTGIEIMDNFALNVRARSRESFGHAMALAFAAAAASASHWCKHPEFGLVLFWSAEENFKDSSVFPFPHKLDVAAATDFAGIG</sequence>
<comment type="caution">
    <text evidence="1">The sequence shown here is derived from an EMBL/GenBank/DDBJ whole genome shotgun (WGS) entry which is preliminary data.</text>
</comment>
<name>A0A1F8EVR6_9BACT</name>
<dbReference type="AlphaFoldDB" id="A0A1F8EVR6"/>
<evidence type="ECO:0000313" key="2">
    <source>
        <dbReference type="Proteomes" id="UP000177507"/>
    </source>
</evidence>
<accession>A0A1F8EVR6</accession>
<dbReference type="Proteomes" id="UP000177507">
    <property type="component" value="Unassembled WGS sequence"/>
</dbReference>
<dbReference type="EMBL" id="MGJI01000021">
    <property type="protein sequence ID" value="OGN04430.1"/>
    <property type="molecule type" value="Genomic_DNA"/>
</dbReference>
<reference evidence="1 2" key="1">
    <citation type="journal article" date="2016" name="Nat. Commun.">
        <title>Thousands of microbial genomes shed light on interconnected biogeochemical processes in an aquifer system.</title>
        <authorList>
            <person name="Anantharaman K."/>
            <person name="Brown C.T."/>
            <person name="Hug L.A."/>
            <person name="Sharon I."/>
            <person name="Castelle C.J."/>
            <person name="Probst A.J."/>
            <person name="Thomas B.C."/>
            <person name="Singh A."/>
            <person name="Wilkins M.J."/>
            <person name="Karaoz U."/>
            <person name="Brodie E.L."/>
            <person name="Williams K.H."/>
            <person name="Hubbard S.S."/>
            <person name="Banfield J.F."/>
        </authorList>
    </citation>
    <scope>NUCLEOTIDE SEQUENCE [LARGE SCALE GENOMIC DNA]</scope>
</reference>
<organism evidence="1 2">
    <name type="scientific">Candidatus Yanofskybacteria bacterium RIFCSPHIGHO2_01_FULL_44_17</name>
    <dbReference type="NCBI Taxonomy" id="1802668"/>
    <lineage>
        <taxon>Bacteria</taxon>
        <taxon>Candidatus Yanofskyibacteriota</taxon>
    </lineage>
</organism>
<evidence type="ECO:0000313" key="1">
    <source>
        <dbReference type="EMBL" id="OGN04430.1"/>
    </source>
</evidence>
<protein>
    <submittedName>
        <fullName evidence="1">Uncharacterized protein</fullName>
    </submittedName>
</protein>